<dbReference type="CDD" id="cd08509">
    <property type="entry name" value="PBP2_TmCBP_oligosaccharides_like"/>
    <property type="match status" value="1"/>
</dbReference>
<keyword evidence="2" id="KW-1133">Transmembrane helix</keyword>
<feature type="transmembrane region" description="Helical" evidence="2">
    <location>
        <begin position="12"/>
        <end position="29"/>
    </location>
</feature>
<protein>
    <submittedName>
        <fullName evidence="4">ABC transporter substrate-binding protein</fullName>
    </submittedName>
</protein>
<organism evidence="4">
    <name type="scientific">Ignisphaera aggregans</name>
    <dbReference type="NCBI Taxonomy" id="334771"/>
    <lineage>
        <taxon>Archaea</taxon>
        <taxon>Thermoproteota</taxon>
        <taxon>Thermoprotei</taxon>
        <taxon>Desulfurococcales</taxon>
        <taxon>Desulfurococcaceae</taxon>
        <taxon>Ignisphaera</taxon>
    </lineage>
</organism>
<dbReference type="PANTHER" id="PTHR30290:SF65">
    <property type="entry name" value="MONOACYL PHOSPHATIDYLINOSITOL TETRAMANNOSIDE-BINDING PROTEIN LPQW-RELATED"/>
    <property type="match status" value="1"/>
</dbReference>
<feature type="transmembrane region" description="Helical" evidence="2">
    <location>
        <begin position="721"/>
        <end position="742"/>
    </location>
</feature>
<feature type="region of interest" description="Disordered" evidence="1">
    <location>
        <begin position="637"/>
        <end position="674"/>
    </location>
</feature>
<dbReference type="GO" id="GO:1904680">
    <property type="term" value="F:peptide transmembrane transporter activity"/>
    <property type="evidence" value="ECO:0007669"/>
    <property type="project" value="TreeGrafter"/>
</dbReference>
<dbReference type="InterPro" id="IPR039424">
    <property type="entry name" value="SBP_5"/>
</dbReference>
<sequence>MKNSTISRNIMAVLIMIFMATSMLLVYVPKVEAQLPLPSGVPRGDVLVVENHWGVYTDPRDFNFFVPGKPAIGGNGMSQVCAGRLWYINTTNSELINYVAAAPPEYTSDFKKVTIYLRKGVTWGDGVPFTADDVLFTIDICMKNSKLGCYYTLTPWVDKYYKLDDYTVVVELKKPNPRFHYYWTVIIYSATVPHLLPKHVWEKAADPVAFKFYPPVCLGPYTLKDVDPGGTWFLWERNENWWGTKLYGIKPGPKYVLFIHQGPEETKALAMSRHELDAIRTFLPENFEIVWKANPYIGGWRSKPPFAWPFDACVKGIGFNVLRYPYNITEVRRALVFALNFYEVYDAFTGPDGSKPTPSVLPLVRYIYADKPYYVALKNELLKLGLDPSPRADVQDQLKSMGLDPSIVWWKYDPTEAERLLKSVGFSKGPDGKWRLPDGTPWKITLLTTSGFEMESQRIGFMTAEQWRRFGIDVDVQPVEAGVWSARTAKGDYDVATVWPGCSLLLDAAPHIWGWHSKYCNPDAPGNGWSCYGVLAGTKFPQRQELDSLIDQLELTPPWELDKVYELSRKALLIWAQQMPWAGFFPTPFYTLHDTYCWENWPSYPDNYYMDTVYWWAQMQFIILSLKPSGRCPTKDAITPPVPPRFPVEKPTITPTTSPTTTTVTTPPATTAPPPTTVVTTVTTTVVVPTTILSTVVSTVSSVSTATMTATTTVTQRVTEWATTIAIAIALLIIGFAIGWLIKRK</sequence>
<keyword evidence="2" id="KW-0472">Membrane</keyword>
<dbReference type="SUPFAM" id="SSF53850">
    <property type="entry name" value="Periplasmic binding protein-like II"/>
    <property type="match status" value="1"/>
</dbReference>
<dbReference type="AlphaFoldDB" id="A0A7J2U3M3"/>
<comment type="caution">
    <text evidence="4">The sequence shown here is derived from an EMBL/GenBank/DDBJ whole genome shotgun (WGS) entry which is preliminary data.</text>
</comment>
<gene>
    <name evidence="4" type="ORF">ENO26_07025</name>
</gene>
<accession>A0A7J2U3M3</accession>
<dbReference type="InterPro" id="IPR000914">
    <property type="entry name" value="SBP_5_dom"/>
</dbReference>
<dbReference type="Gene3D" id="3.90.76.10">
    <property type="entry name" value="Dipeptide-binding Protein, Domain 1"/>
    <property type="match status" value="1"/>
</dbReference>
<dbReference type="PANTHER" id="PTHR30290">
    <property type="entry name" value="PERIPLASMIC BINDING COMPONENT OF ABC TRANSPORTER"/>
    <property type="match status" value="1"/>
</dbReference>
<keyword evidence="2" id="KW-0812">Transmembrane</keyword>
<dbReference type="GO" id="GO:0015833">
    <property type="term" value="P:peptide transport"/>
    <property type="evidence" value="ECO:0007669"/>
    <property type="project" value="TreeGrafter"/>
</dbReference>
<proteinExistence type="predicted"/>
<dbReference type="Gene3D" id="3.10.105.10">
    <property type="entry name" value="Dipeptide-binding Protein, Domain 3"/>
    <property type="match status" value="1"/>
</dbReference>
<dbReference type="Pfam" id="PF00496">
    <property type="entry name" value="SBP_bac_5"/>
    <property type="match status" value="1"/>
</dbReference>
<evidence type="ECO:0000256" key="1">
    <source>
        <dbReference type="SAM" id="MobiDB-lite"/>
    </source>
</evidence>
<feature type="domain" description="Solute-binding protein family 5" evidence="3">
    <location>
        <begin position="99"/>
        <end position="499"/>
    </location>
</feature>
<evidence type="ECO:0000259" key="3">
    <source>
        <dbReference type="Pfam" id="PF00496"/>
    </source>
</evidence>
<dbReference type="Gene3D" id="3.40.190.10">
    <property type="entry name" value="Periplasmic binding protein-like II"/>
    <property type="match status" value="1"/>
</dbReference>
<name>A0A7J2U3M3_9CREN</name>
<dbReference type="EMBL" id="DSEU01000046">
    <property type="protein sequence ID" value="HEM67296.1"/>
    <property type="molecule type" value="Genomic_DNA"/>
</dbReference>
<evidence type="ECO:0000313" key="4">
    <source>
        <dbReference type="EMBL" id="HEM67296.1"/>
    </source>
</evidence>
<evidence type="ECO:0000256" key="2">
    <source>
        <dbReference type="SAM" id="Phobius"/>
    </source>
</evidence>
<reference evidence="4" key="1">
    <citation type="journal article" date="2020" name="mSystems">
        <title>Genome- and Community-Level Interaction Insights into Carbon Utilization and Element Cycling Functions of Hydrothermarchaeota in Hydrothermal Sediment.</title>
        <authorList>
            <person name="Zhou Z."/>
            <person name="Liu Y."/>
            <person name="Xu W."/>
            <person name="Pan J."/>
            <person name="Luo Z.H."/>
            <person name="Li M."/>
        </authorList>
    </citation>
    <scope>NUCLEOTIDE SEQUENCE [LARGE SCALE GENOMIC DNA]</scope>
    <source>
        <strain evidence="4">SpSt-125</strain>
    </source>
</reference>
<feature type="compositionally biased region" description="Low complexity" evidence="1">
    <location>
        <begin position="649"/>
        <end position="669"/>
    </location>
</feature>